<dbReference type="PANTHER" id="PTHR35841">
    <property type="entry name" value="PHOSPHONATES-BINDING PERIPLASMIC PROTEIN"/>
    <property type="match status" value="1"/>
</dbReference>
<dbReference type="Pfam" id="PF12974">
    <property type="entry name" value="Phosphonate-bd"/>
    <property type="match status" value="1"/>
</dbReference>
<gene>
    <name evidence="2" type="ORF">A45J_0546</name>
</gene>
<dbReference type="NCBIfam" id="TIGR01098">
    <property type="entry name" value="3A0109s03R"/>
    <property type="match status" value="1"/>
</dbReference>
<dbReference type="GO" id="GO:0055085">
    <property type="term" value="P:transmembrane transport"/>
    <property type="evidence" value="ECO:0007669"/>
    <property type="project" value="InterPro"/>
</dbReference>
<dbReference type="SUPFAM" id="SSF53850">
    <property type="entry name" value="Periplasmic binding protein-like II"/>
    <property type="match status" value="1"/>
</dbReference>
<proteinExistence type="predicted"/>
<accession>A0A5J4KT17</accession>
<dbReference type="PANTHER" id="PTHR35841:SF1">
    <property type="entry name" value="PHOSPHONATES-BINDING PERIPLASMIC PROTEIN"/>
    <property type="match status" value="1"/>
</dbReference>
<evidence type="ECO:0000313" key="2">
    <source>
        <dbReference type="EMBL" id="GER92818.1"/>
    </source>
</evidence>
<evidence type="ECO:0008006" key="3">
    <source>
        <dbReference type="Google" id="ProtNLM"/>
    </source>
</evidence>
<dbReference type="EMBL" id="BLAB01000001">
    <property type="protein sequence ID" value="GER92818.1"/>
    <property type="molecule type" value="Genomic_DNA"/>
</dbReference>
<organism evidence="2">
    <name type="scientific">hot springs metagenome</name>
    <dbReference type="NCBI Taxonomy" id="433727"/>
    <lineage>
        <taxon>unclassified sequences</taxon>
        <taxon>metagenomes</taxon>
        <taxon>ecological metagenomes</taxon>
    </lineage>
</organism>
<dbReference type="AlphaFoldDB" id="A0A5J4KT17"/>
<evidence type="ECO:0000256" key="1">
    <source>
        <dbReference type="ARBA" id="ARBA00022729"/>
    </source>
</evidence>
<dbReference type="Gene3D" id="3.40.190.10">
    <property type="entry name" value="Periplasmic binding protein-like II"/>
    <property type="match status" value="2"/>
</dbReference>
<dbReference type="GO" id="GO:0043190">
    <property type="term" value="C:ATP-binding cassette (ABC) transporter complex"/>
    <property type="evidence" value="ECO:0007669"/>
    <property type="project" value="InterPro"/>
</dbReference>
<dbReference type="PROSITE" id="PS51257">
    <property type="entry name" value="PROKAR_LIPOPROTEIN"/>
    <property type="match status" value="1"/>
</dbReference>
<sequence>MGFIKVTITLVILLLACLIGTSCDDKTVDIKKVEPPRIREKTLTIAILPEQNVFEQKKRYKPLAAYLSERLDTNVKIKLLDSYGSIYDEIKNKTIDGAFFGSFNYVLTKARADIEPVARPVEMGEKSNYRGIIFTRKDSGLTEDVRTWKGKRIALVHEVTTAGYIFPRWYLKKYGIKSFEHHFRKIIFTGSHDAAILSVFKGQADIGAAKDLIFEKLLSENPALKKEIVILARSIEVPSNSLCVRGDLNTNIKDLLKKSLLSMHNTPEGKNALKALNAVRFKETIDSEFNVLREMARDLDIDTRAYPFRYRR</sequence>
<protein>
    <recommendedName>
        <fullName evidence="3">Phosphate/phosphite/phosphonate ABC transporter substrate-binding protein</fullName>
    </recommendedName>
</protein>
<dbReference type="InterPro" id="IPR005770">
    <property type="entry name" value="PhnD"/>
</dbReference>
<dbReference type="CDD" id="cd01071">
    <property type="entry name" value="PBP2_PhnD_like"/>
    <property type="match status" value="1"/>
</dbReference>
<comment type="caution">
    <text evidence="2">The sequence shown here is derived from an EMBL/GenBank/DDBJ whole genome shotgun (WGS) entry which is preliminary data.</text>
</comment>
<name>A0A5J4KT17_9ZZZZ</name>
<reference evidence="2" key="1">
    <citation type="submission" date="2019-10" db="EMBL/GenBank/DDBJ databases">
        <title>Metagenomic sequencing of thiosulfate-disproportionating enrichment culture.</title>
        <authorList>
            <person name="Umezawa K."/>
            <person name="Kojima H."/>
            <person name="Fukui M."/>
        </authorList>
    </citation>
    <scope>NUCLEOTIDE SEQUENCE</scope>
    <source>
        <strain evidence="2">45J</strain>
    </source>
</reference>
<keyword evidence="1" id="KW-0732">Signal</keyword>